<proteinExistence type="predicted"/>
<gene>
    <name evidence="1" type="ORF">CMC5_076310</name>
</gene>
<sequence>MTGSCSDEFTICKSNLACQGLYGCAEDCRLNCASSADPSCFDTCMNGQNGCNSQHPAGAADFAALTRCVETEECPTLCAPP</sequence>
<name>A0A0K1ERF0_CHOCO</name>
<protein>
    <submittedName>
        <fullName evidence="1">Uncharacterized protein</fullName>
    </submittedName>
</protein>
<dbReference type="EMBL" id="CP012159">
    <property type="protein sequence ID" value="AKT43399.1"/>
    <property type="molecule type" value="Genomic_DNA"/>
</dbReference>
<organism evidence="1 2">
    <name type="scientific">Chondromyces crocatus</name>
    <dbReference type="NCBI Taxonomy" id="52"/>
    <lineage>
        <taxon>Bacteria</taxon>
        <taxon>Pseudomonadati</taxon>
        <taxon>Myxococcota</taxon>
        <taxon>Polyangia</taxon>
        <taxon>Polyangiales</taxon>
        <taxon>Polyangiaceae</taxon>
        <taxon>Chondromyces</taxon>
    </lineage>
</organism>
<keyword evidence="2" id="KW-1185">Reference proteome</keyword>
<dbReference type="Proteomes" id="UP000067626">
    <property type="component" value="Chromosome"/>
</dbReference>
<accession>A0A0K1ERF0</accession>
<dbReference type="KEGG" id="ccro:CMC5_076310"/>
<dbReference type="AlphaFoldDB" id="A0A0K1ERF0"/>
<evidence type="ECO:0000313" key="2">
    <source>
        <dbReference type="Proteomes" id="UP000067626"/>
    </source>
</evidence>
<evidence type="ECO:0000313" key="1">
    <source>
        <dbReference type="EMBL" id="AKT43399.1"/>
    </source>
</evidence>
<reference evidence="1 2" key="1">
    <citation type="submission" date="2015-07" db="EMBL/GenBank/DDBJ databases">
        <title>Genome analysis of myxobacterium Chondromyces crocatus Cm c5 reveals a high potential for natural compound synthesis and the genetic basis for the loss of fruiting body formation.</title>
        <authorList>
            <person name="Zaburannyi N."/>
            <person name="Bunk B."/>
            <person name="Maier J."/>
            <person name="Overmann J."/>
            <person name="Mueller R."/>
        </authorList>
    </citation>
    <scope>NUCLEOTIDE SEQUENCE [LARGE SCALE GENOMIC DNA]</scope>
    <source>
        <strain evidence="1 2">Cm c5</strain>
    </source>
</reference>